<dbReference type="EMBL" id="CP043641">
    <property type="protein sequence ID" value="QNE36426.1"/>
    <property type="molecule type" value="Genomic_DNA"/>
</dbReference>
<dbReference type="GO" id="GO:0003700">
    <property type="term" value="F:DNA-binding transcription factor activity"/>
    <property type="evidence" value="ECO:0007669"/>
    <property type="project" value="TreeGrafter"/>
</dbReference>
<dbReference type="GO" id="GO:0000976">
    <property type="term" value="F:transcription cis-regulatory region binding"/>
    <property type="evidence" value="ECO:0007669"/>
    <property type="project" value="TreeGrafter"/>
</dbReference>
<evidence type="ECO:0000313" key="4">
    <source>
        <dbReference type="EMBL" id="QNE36426.1"/>
    </source>
</evidence>
<dbReference type="KEGG" id="lse:F1C12_15785"/>
<dbReference type="AlphaFoldDB" id="A0A7G6YD61"/>
<dbReference type="Proteomes" id="UP000515511">
    <property type="component" value="Chromosome"/>
</dbReference>
<dbReference type="PANTHER" id="PTHR30055">
    <property type="entry name" value="HTH-TYPE TRANSCRIPTIONAL REGULATOR RUTR"/>
    <property type="match status" value="1"/>
</dbReference>
<reference evidence="5" key="1">
    <citation type="submission" date="2019-09" db="EMBL/GenBank/DDBJ databases">
        <title>Antimicrobial potential of Antarctic Bacteria.</title>
        <authorList>
            <person name="Benaud N."/>
            <person name="Edwards R.J."/>
            <person name="Ferrari B.C."/>
        </authorList>
    </citation>
    <scope>NUCLEOTIDE SEQUENCE [LARGE SCALE GENOMIC DNA]</scope>
    <source>
        <strain evidence="5">INR9</strain>
    </source>
</reference>
<dbReference type="Pfam" id="PF17920">
    <property type="entry name" value="TetR_C_16"/>
    <property type="match status" value="1"/>
</dbReference>
<dbReference type="PANTHER" id="PTHR30055:SF235">
    <property type="entry name" value="TRANSCRIPTIONAL REGULATORY PROTEIN"/>
    <property type="match status" value="1"/>
</dbReference>
<dbReference type="InterPro" id="IPR050109">
    <property type="entry name" value="HTH-type_TetR-like_transc_reg"/>
</dbReference>
<dbReference type="Gene3D" id="1.10.357.10">
    <property type="entry name" value="Tetracycline Repressor, domain 2"/>
    <property type="match status" value="1"/>
</dbReference>
<dbReference type="InterPro" id="IPR041678">
    <property type="entry name" value="TetR_C_16"/>
</dbReference>
<dbReference type="InterPro" id="IPR036271">
    <property type="entry name" value="Tet_transcr_reg_TetR-rel_C_sf"/>
</dbReference>
<evidence type="ECO:0000256" key="2">
    <source>
        <dbReference type="PROSITE-ProRule" id="PRU00335"/>
    </source>
</evidence>
<dbReference type="Gene3D" id="1.10.10.60">
    <property type="entry name" value="Homeodomain-like"/>
    <property type="match status" value="1"/>
</dbReference>
<evidence type="ECO:0000259" key="3">
    <source>
        <dbReference type="PROSITE" id="PS50977"/>
    </source>
</evidence>
<feature type="domain" description="HTH tetR-type" evidence="3">
    <location>
        <begin position="14"/>
        <end position="74"/>
    </location>
</feature>
<gene>
    <name evidence="4" type="ORF">F1C12_15785</name>
</gene>
<dbReference type="SUPFAM" id="SSF46689">
    <property type="entry name" value="Homeodomain-like"/>
    <property type="match status" value="1"/>
</dbReference>
<dbReference type="PRINTS" id="PR00455">
    <property type="entry name" value="HTHTETR"/>
</dbReference>
<evidence type="ECO:0000313" key="5">
    <source>
        <dbReference type="Proteomes" id="UP000515511"/>
    </source>
</evidence>
<accession>A0A7G6YD61</accession>
<keyword evidence="1 2" id="KW-0238">DNA-binding</keyword>
<dbReference type="Pfam" id="PF00440">
    <property type="entry name" value="TetR_N"/>
    <property type="match status" value="1"/>
</dbReference>
<proteinExistence type="predicted"/>
<dbReference type="SUPFAM" id="SSF48498">
    <property type="entry name" value="Tetracyclin repressor-like, C-terminal domain"/>
    <property type="match status" value="1"/>
</dbReference>
<organism evidence="4 5">
    <name type="scientific">Leifsonia shinshuensis</name>
    <dbReference type="NCBI Taxonomy" id="150026"/>
    <lineage>
        <taxon>Bacteria</taxon>
        <taxon>Bacillati</taxon>
        <taxon>Actinomycetota</taxon>
        <taxon>Actinomycetes</taxon>
        <taxon>Micrococcales</taxon>
        <taxon>Microbacteriaceae</taxon>
        <taxon>Leifsonia</taxon>
    </lineage>
</organism>
<evidence type="ECO:0000256" key="1">
    <source>
        <dbReference type="ARBA" id="ARBA00023125"/>
    </source>
</evidence>
<dbReference type="InterPro" id="IPR001647">
    <property type="entry name" value="HTH_TetR"/>
</dbReference>
<name>A0A7G6YD61_9MICO</name>
<feature type="DNA-binding region" description="H-T-H motif" evidence="2">
    <location>
        <begin position="37"/>
        <end position="56"/>
    </location>
</feature>
<sequence length="195" mass="21170">MGDRAKGRTVQRGERSRERILRTAQTQFAARGYEATTIRSVAAEAHIDPSMVMRYFRNKEGLFEAATAVELRIPDLSAVPRDELGRAVASHFVDTWEAETSAPLRVLLSSALSGSAAAERVTEVFRTQLEPIVAASGAVDQREATERAGLIASQVLGFALCRYVLLLPPIVALEPAAAVAWLGPTIQRYLVEPAP</sequence>
<protein>
    <submittedName>
        <fullName evidence="4">TetR/AcrR family transcriptional regulator</fullName>
    </submittedName>
</protein>
<dbReference type="InterPro" id="IPR009057">
    <property type="entry name" value="Homeodomain-like_sf"/>
</dbReference>
<dbReference type="PROSITE" id="PS50977">
    <property type="entry name" value="HTH_TETR_2"/>
    <property type="match status" value="1"/>
</dbReference>